<feature type="domain" description="4Fe-4S ferredoxin-type" evidence="5">
    <location>
        <begin position="36"/>
        <end position="65"/>
    </location>
</feature>
<evidence type="ECO:0000256" key="2">
    <source>
        <dbReference type="ARBA" id="ARBA00022723"/>
    </source>
</evidence>
<evidence type="ECO:0000256" key="1">
    <source>
        <dbReference type="ARBA" id="ARBA00022485"/>
    </source>
</evidence>
<evidence type="ECO:0000313" key="7">
    <source>
        <dbReference type="Proteomes" id="UP000019402"/>
    </source>
</evidence>
<reference evidence="6 7" key="1">
    <citation type="journal article" date="2014" name="Genome Announc.">
        <title>Draft Genome Sequence of Cytophaga fermentans JCM 21142T, a Facultative Anaerobe Isolated from Marine Mud.</title>
        <authorList>
            <person name="Starns D."/>
            <person name="Oshima K."/>
            <person name="Suda W."/>
            <person name="Iino T."/>
            <person name="Yuki M."/>
            <person name="Inoue J."/>
            <person name="Kitamura K."/>
            <person name="Iida T."/>
            <person name="Darby A."/>
            <person name="Hattori M."/>
            <person name="Ohkuma M."/>
        </authorList>
    </citation>
    <scope>NUCLEOTIDE SEQUENCE [LARGE SCALE GENOMIC DNA]</scope>
    <source>
        <strain evidence="6 7">JCM 21142</strain>
    </source>
</reference>
<dbReference type="STRING" id="869213.GCA_000517085_02261"/>
<protein>
    <submittedName>
        <fullName evidence="6">Periplasmic [Fe] hydrogenase large subunit</fullName>
    </submittedName>
</protein>
<dbReference type="AlphaFoldDB" id="W7YBP9"/>
<dbReference type="SUPFAM" id="SSF54862">
    <property type="entry name" value="4Fe-4S ferredoxins"/>
    <property type="match status" value="1"/>
</dbReference>
<proteinExistence type="predicted"/>
<dbReference type="Gene3D" id="3.30.70.20">
    <property type="match status" value="2"/>
</dbReference>
<dbReference type="OrthoDB" id="9813995at2"/>
<dbReference type="Proteomes" id="UP000019402">
    <property type="component" value="Unassembled WGS sequence"/>
</dbReference>
<keyword evidence="2" id="KW-0479">Metal-binding</keyword>
<evidence type="ECO:0000256" key="4">
    <source>
        <dbReference type="ARBA" id="ARBA00023014"/>
    </source>
</evidence>
<dbReference type="RefSeq" id="WP_081735971.1">
    <property type="nucleotide sequence ID" value="NZ_BAMD01000138.1"/>
</dbReference>
<accession>W7YBP9</accession>
<keyword evidence="7" id="KW-1185">Reference proteome</keyword>
<gene>
    <name evidence="6" type="ORF">JCM21142_114606</name>
</gene>
<dbReference type="EMBL" id="BAMD01000138">
    <property type="protein sequence ID" value="GAF05852.1"/>
    <property type="molecule type" value="Genomic_DNA"/>
</dbReference>
<evidence type="ECO:0000259" key="5">
    <source>
        <dbReference type="PROSITE" id="PS51379"/>
    </source>
</evidence>
<feature type="domain" description="4Fe-4S ferredoxin-type" evidence="5">
    <location>
        <begin position="4"/>
        <end position="33"/>
    </location>
</feature>
<dbReference type="InterPro" id="IPR050572">
    <property type="entry name" value="Fe-S_Ferredoxin"/>
</dbReference>
<evidence type="ECO:0000256" key="3">
    <source>
        <dbReference type="ARBA" id="ARBA00023004"/>
    </source>
</evidence>
<evidence type="ECO:0000313" key="6">
    <source>
        <dbReference type="EMBL" id="GAF05852.1"/>
    </source>
</evidence>
<keyword evidence="1" id="KW-0004">4Fe-4S</keyword>
<keyword evidence="4" id="KW-0411">Iron-sulfur</keyword>
<comment type="caution">
    <text evidence="6">The sequence shown here is derived from an EMBL/GenBank/DDBJ whole genome shotgun (WGS) entry which is preliminary data.</text>
</comment>
<dbReference type="Pfam" id="PF14697">
    <property type="entry name" value="Fer4_21"/>
    <property type="match status" value="1"/>
</dbReference>
<dbReference type="PANTHER" id="PTHR43687:SF1">
    <property type="entry name" value="FERREDOXIN III"/>
    <property type="match status" value="1"/>
</dbReference>
<dbReference type="InterPro" id="IPR017900">
    <property type="entry name" value="4Fe4S_Fe_S_CS"/>
</dbReference>
<dbReference type="GO" id="GO:0046872">
    <property type="term" value="F:metal ion binding"/>
    <property type="evidence" value="ECO:0007669"/>
    <property type="project" value="UniProtKB-KW"/>
</dbReference>
<dbReference type="PANTHER" id="PTHR43687">
    <property type="entry name" value="ADENYLYLSULFATE REDUCTASE, BETA SUBUNIT"/>
    <property type="match status" value="1"/>
</dbReference>
<dbReference type="GO" id="GO:0051539">
    <property type="term" value="F:4 iron, 4 sulfur cluster binding"/>
    <property type="evidence" value="ECO:0007669"/>
    <property type="project" value="UniProtKB-KW"/>
</dbReference>
<keyword evidence="3" id="KW-0408">Iron</keyword>
<sequence>MSYFIVRVDWDKCILCESCELVCPTSAIIINPCSNEEIKLYPSLCTGCQACLRSCPTEAIYCVESVG</sequence>
<dbReference type="PROSITE" id="PS51379">
    <property type="entry name" value="4FE4S_FER_2"/>
    <property type="match status" value="2"/>
</dbReference>
<dbReference type="PROSITE" id="PS00198">
    <property type="entry name" value="4FE4S_FER_1"/>
    <property type="match status" value="2"/>
</dbReference>
<dbReference type="InterPro" id="IPR017896">
    <property type="entry name" value="4Fe4S_Fe-S-bd"/>
</dbReference>
<organism evidence="6 7">
    <name type="scientific">Saccharicrinis fermentans DSM 9555 = JCM 21142</name>
    <dbReference type="NCBI Taxonomy" id="869213"/>
    <lineage>
        <taxon>Bacteria</taxon>
        <taxon>Pseudomonadati</taxon>
        <taxon>Bacteroidota</taxon>
        <taxon>Bacteroidia</taxon>
        <taxon>Marinilabiliales</taxon>
        <taxon>Marinilabiliaceae</taxon>
        <taxon>Saccharicrinis</taxon>
    </lineage>
</organism>
<name>W7YBP9_9BACT</name>